<dbReference type="EMBL" id="CP018839">
    <property type="protein sequence ID" value="APR05654.1"/>
    <property type="molecule type" value="Genomic_DNA"/>
</dbReference>
<dbReference type="InterPro" id="IPR038729">
    <property type="entry name" value="Rad50/SbcC_AAA"/>
</dbReference>
<dbReference type="PANTHER" id="PTHR43581:SF4">
    <property type="entry name" value="ATP_GTP PHOSPHATASE"/>
    <property type="match status" value="1"/>
</dbReference>
<reference evidence="4 5" key="1">
    <citation type="submission" date="2016-12" db="EMBL/GenBank/DDBJ databases">
        <title>Complete genome sequence of Thauera chlorobenzoica, a Betaproteobacterium degrading haloaromatics anaerobically to CO2 and halides.</title>
        <authorList>
            <person name="Goris T."/>
            <person name="Mergelsberg M."/>
            <person name="Boll M."/>
        </authorList>
    </citation>
    <scope>NUCLEOTIDE SEQUENCE [LARGE SCALE GENOMIC DNA]</scope>
    <source>
        <strain evidence="4 5">3CB1</strain>
    </source>
</reference>
<dbReference type="Gene3D" id="3.40.50.300">
    <property type="entry name" value="P-loop containing nucleotide triphosphate hydrolases"/>
    <property type="match status" value="1"/>
</dbReference>
<feature type="domain" description="OLD protein-like TOPRIM" evidence="3">
    <location>
        <begin position="325"/>
        <end position="387"/>
    </location>
</feature>
<dbReference type="RefSeq" id="WP_075148992.1">
    <property type="nucleotide sequence ID" value="NZ_CP018839.1"/>
</dbReference>
<keyword evidence="4" id="KW-0378">Hydrolase</keyword>
<dbReference type="InterPro" id="IPR027417">
    <property type="entry name" value="P-loop_NTPase"/>
</dbReference>
<evidence type="ECO:0000313" key="5">
    <source>
        <dbReference type="Proteomes" id="UP000185739"/>
    </source>
</evidence>
<dbReference type="Pfam" id="PF20469">
    <property type="entry name" value="OLD-like_TOPRIM"/>
    <property type="match status" value="1"/>
</dbReference>
<keyword evidence="4" id="KW-0255">Endonuclease</keyword>
<protein>
    <submittedName>
        <fullName evidence="4">OLD family endonuclease</fullName>
    </submittedName>
</protein>
<sequence length="455" mass="50439">MALTRMEILGFRGFRTLGTINFSVPNGEIGSGLTVITGPNNAGKSSILECLKARAGHQPPSFTVGARNANVEEVGIKYVINGKEETIKSIKKGASETKKEGVDSNFHVFVLPSRRAFNPYFGRSEHSREQHLNNSTLTPQRSSMLSGFEYRLFTVLKNQTAFNEILHEVLTFKPEWSIDQSDQGQYFLKFFNGDDSHSSDGMGEGIVSIFSIVDSLYDSKPGDVIVIDEPELSLHPALQKRVANLLCRFAKDRQIVVSTHSPYFVDLKALSNGGHLARVATGDEGTIIYEVSAAAKDSISRLSEGNLYNPHVFGLDARELFFQEDQIILTEGQEDVLLLPRVAEQVKAEITGNFFGWGAGGASNIRHLCRILKDLGYKKVAGLFDGDKTEERDKAALEFPEFHFACIPAKDIRTKPPRKATDEVQGLLNEKLELKEEYAMQLKTLFGSLSTHMNS</sequence>
<feature type="domain" description="ATPase AAA-type core" evidence="1">
    <location>
        <begin position="185"/>
        <end position="266"/>
    </location>
</feature>
<evidence type="ECO:0000259" key="2">
    <source>
        <dbReference type="Pfam" id="PF13476"/>
    </source>
</evidence>
<dbReference type="GO" id="GO:0004519">
    <property type="term" value="F:endonuclease activity"/>
    <property type="evidence" value="ECO:0007669"/>
    <property type="project" value="UniProtKB-KW"/>
</dbReference>
<evidence type="ECO:0000313" key="4">
    <source>
        <dbReference type="EMBL" id="APR05654.1"/>
    </source>
</evidence>
<dbReference type="InterPro" id="IPR051396">
    <property type="entry name" value="Bact_Antivir_Def_Nuclease"/>
</dbReference>
<dbReference type="AlphaFoldDB" id="A0A1H5ZIC4"/>
<keyword evidence="4" id="KW-0540">Nuclease</keyword>
<gene>
    <name evidence="4" type="ORF">Tchl_2831</name>
</gene>
<feature type="domain" description="Rad50/SbcC-type AAA" evidence="2">
    <location>
        <begin position="5"/>
        <end position="129"/>
    </location>
</feature>
<proteinExistence type="predicted"/>
<keyword evidence="5" id="KW-1185">Reference proteome</keyword>
<dbReference type="InterPro" id="IPR003959">
    <property type="entry name" value="ATPase_AAA_core"/>
</dbReference>
<dbReference type="OrthoDB" id="9815944at2"/>
<evidence type="ECO:0000259" key="1">
    <source>
        <dbReference type="Pfam" id="PF13304"/>
    </source>
</evidence>
<organism evidence="4 5">
    <name type="scientific">Thauera chlorobenzoica</name>
    <dbReference type="NCBI Taxonomy" id="96773"/>
    <lineage>
        <taxon>Bacteria</taxon>
        <taxon>Pseudomonadati</taxon>
        <taxon>Pseudomonadota</taxon>
        <taxon>Betaproteobacteria</taxon>
        <taxon>Rhodocyclales</taxon>
        <taxon>Zoogloeaceae</taxon>
        <taxon>Thauera</taxon>
    </lineage>
</organism>
<dbReference type="PANTHER" id="PTHR43581">
    <property type="entry name" value="ATP/GTP PHOSPHATASE"/>
    <property type="match status" value="1"/>
</dbReference>
<dbReference type="GO" id="GO:0006302">
    <property type="term" value="P:double-strand break repair"/>
    <property type="evidence" value="ECO:0007669"/>
    <property type="project" value="InterPro"/>
</dbReference>
<accession>A0A1H5ZIC4</accession>
<dbReference type="STRING" id="96773.Tchl_2831"/>
<dbReference type="Pfam" id="PF13304">
    <property type="entry name" value="AAA_21"/>
    <property type="match status" value="1"/>
</dbReference>
<dbReference type="KEGG" id="tcl:Tchl_2831"/>
<dbReference type="GO" id="GO:0016887">
    <property type="term" value="F:ATP hydrolysis activity"/>
    <property type="evidence" value="ECO:0007669"/>
    <property type="project" value="InterPro"/>
</dbReference>
<dbReference type="InterPro" id="IPR034139">
    <property type="entry name" value="TOPRIM_OLD"/>
</dbReference>
<name>A0A1H5ZIC4_9RHOO</name>
<dbReference type="GO" id="GO:0005524">
    <property type="term" value="F:ATP binding"/>
    <property type="evidence" value="ECO:0007669"/>
    <property type="project" value="InterPro"/>
</dbReference>
<dbReference type="SUPFAM" id="SSF52540">
    <property type="entry name" value="P-loop containing nucleoside triphosphate hydrolases"/>
    <property type="match status" value="1"/>
</dbReference>
<dbReference type="Pfam" id="PF13476">
    <property type="entry name" value="AAA_23"/>
    <property type="match status" value="1"/>
</dbReference>
<dbReference type="Proteomes" id="UP000185739">
    <property type="component" value="Chromosome"/>
</dbReference>
<evidence type="ECO:0000259" key="3">
    <source>
        <dbReference type="Pfam" id="PF20469"/>
    </source>
</evidence>